<protein>
    <submittedName>
        <fullName evidence="1">Uncharacterized protein</fullName>
    </submittedName>
</protein>
<evidence type="ECO:0000313" key="2">
    <source>
        <dbReference type="Proteomes" id="UP000821845"/>
    </source>
</evidence>
<dbReference type="Proteomes" id="UP000821845">
    <property type="component" value="Chromosome 5"/>
</dbReference>
<sequence>MWECYGAQGKASSRDAVEIKPHFSHPGVFTSCHISPTVGSPRPCKPVQQGSPFRAGSYLLYDADAPLTSAELNANPVSNTIGGTRTQQHIVTLDSPVGLAEPLRGPDARALMIARSPPDYISAGAIKGCAVEHDFKPFAATPLHGSPYDLDLAHRLKHHSSSRSDYELMNLQGPEKIELCYRFSGCGSHVRRSGDEKSRDGHQSPVKFEPPPSPPVSPGCPSALAEPLTQPRTLSSSTGPISFPEEQHHQAMGCSSGGRGSLQLWQFLAALLRNPGNAPCIAWTGRGLEFKLTDPEEVARRWGVQKNRPAMNYDKLSRSLRYYYEKGIMQKVAGERYVYKFVCDPELVGNSSSEPVKARFHDVPSADKEPSVPHHPQPPPQSWHARPGIAVPHEYGQFPTYGADYASTSIALEGC</sequence>
<evidence type="ECO:0000313" key="1">
    <source>
        <dbReference type="EMBL" id="KAH6930750.1"/>
    </source>
</evidence>
<keyword evidence="2" id="KW-1185">Reference proteome</keyword>
<organism evidence="1 2">
    <name type="scientific">Hyalomma asiaticum</name>
    <name type="common">Tick</name>
    <dbReference type="NCBI Taxonomy" id="266040"/>
    <lineage>
        <taxon>Eukaryota</taxon>
        <taxon>Metazoa</taxon>
        <taxon>Ecdysozoa</taxon>
        <taxon>Arthropoda</taxon>
        <taxon>Chelicerata</taxon>
        <taxon>Arachnida</taxon>
        <taxon>Acari</taxon>
        <taxon>Parasitiformes</taxon>
        <taxon>Ixodida</taxon>
        <taxon>Ixodoidea</taxon>
        <taxon>Ixodidae</taxon>
        <taxon>Hyalomminae</taxon>
        <taxon>Hyalomma</taxon>
    </lineage>
</organism>
<comment type="caution">
    <text evidence="1">The sequence shown here is derived from an EMBL/GenBank/DDBJ whole genome shotgun (WGS) entry which is preliminary data.</text>
</comment>
<reference evidence="1" key="1">
    <citation type="submission" date="2020-05" db="EMBL/GenBank/DDBJ databases">
        <title>Large-scale comparative analyses of tick genomes elucidate their genetic diversity and vector capacities.</title>
        <authorList>
            <person name="Jia N."/>
            <person name="Wang J."/>
            <person name="Shi W."/>
            <person name="Du L."/>
            <person name="Sun Y."/>
            <person name="Zhan W."/>
            <person name="Jiang J."/>
            <person name="Wang Q."/>
            <person name="Zhang B."/>
            <person name="Ji P."/>
            <person name="Sakyi L.B."/>
            <person name="Cui X."/>
            <person name="Yuan T."/>
            <person name="Jiang B."/>
            <person name="Yang W."/>
            <person name="Lam T.T.-Y."/>
            <person name="Chang Q."/>
            <person name="Ding S."/>
            <person name="Wang X."/>
            <person name="Zhu J."/>
            <person name="Ruan X."/>
            <person name="Zhao L."/>
            <person name="Wei J."/>
            <person name="Que T."/>
            <person name="Du C."/>
            <person name="Cheng J."/>
            <person name="Dai P."/>
            <person name="Han X."/>
            <person name="Huang E."/>
            <person name="Gao Y."/>
            <person name="Liu J."/>
            <person name="Shao H."/>
            <person name="Ye R."/>
            <person name="Li L."/>
            <person name="Wei W."/>
            <person name="Wang X."/>
            <person name="Wang C."/>
            <person name="Yang T."/>
            <person name="Huo Q."/>
            <person name="Li W."/>
            <person name="Guo W."/>
            <person name="Chen H."/>
            <person name="Zhou L."/>
            <person name="Ni X."/>
            <person name="Tian J."/>
            <person name="Zhou Y."/>
            <person name="Sheng Y."/>
            <person name="Liu T."/>
            <person name="Pan Y."/>
            <person name="Xia L."/>
            <person name="Li J."/>
            <person name="Zhao F."/>
            <person name="Cao W."/>
        </authorList>
    </citation>
    <scope>NUCLEOTIDE SEQUENCE</scope>
    <source>
        <strain evidence="1">Hyas-2018</strain>
    </source>
</reference>
<gene>
    <name evidence="1" type="ORF">HPB50_018030</name>
</gene>
<dbReference type="EMBL" id="CM023485">
    <property type="protein sequence ID" value="KAH6930750.1"/>
    <property type="molecule type" value="Genomic_DNA"/>
</dbReference>
<accession>A0ACB7S7Z0</accession>
<name>A0ACB7S7Z0_HYAAI</name>
<proteinExistence type="predicted"/>